<evidence type="ECO:0000256" key="3">
    <source>
        <dbReference type="ARBA" id="ARBA00022723"/>
    </source>
</evidence>
<dbReference type="EC" id="1.17.4.1" evidence="2"/>
<dbReference type="InterPro" id="IPR012348">
    <property type="entry name" value="RNR-like"/>
</dbReference>
<dbReference type="UniPathway" id="UPA00326"/>
<feature type="binding site" evidence="7">
    <location>
        <position position="102"/>
    </location>
    <ligand>
        <name>Fe cation</name>
        <dbReference type="ChEBI" id="CHEBI:24875"/>
        <label>1</label>
    </ligand>
</feature>
<dbReference type="InterPro" id="IPR033909">
    <property type="entry name" value="RNR_small"/>
</dbReference>
<feature type="binding site" evidence="7">
    <location>
        <position position="99"/>
    </location>
    <ligand>
        <name>Fe cation</name>
        <dbReference type="ChEBI" id="CHEBI:24875"/>
        <label>2</label>
    </ligand>
</feature>
<name>A0A2H5BPX2_9CAUD</name>
<evidence type="ECO:0000256" key="1">
    <source>
        <dbReference type="ARBA" id="ARBA00009303"/>
    </source>
</evidence>
<dbReference type="PIRSF" id="PIRSF000355">
    <property type="entry name" value="NrdB"/>
    <property type="match status" value="1"/>
</dbReference>
<keyword evidence="5 7" id="KW-0408">Iron</keyword>
<dbReference type="SUPFAM" id="SSF47240">
    <property type="entry name" value="Ferritin-like"/>
    <property type="match status" value="1"/>
</dbReference>
<dbReference type="EMBL" id="MG603697">
    <property type="protein sequence ID" value="AUG88379.1"/>
    <property type="molecule type" value="Genomic_DNA"/>
</dbReference>
<gene>
    <name evidence="8" type="ORF">VPR_015</name>
</gene>
<dbReference type="InterPro" id="IPR009078">
    <property type="entry name" value="Ferritin-like_SF"/>
</dbReference>
<sequence>MNTTTYSGTYKPFHFPWAMQLAEQHEAIHWIEQEVDLGDDLQQWKSDKITPEEKAFVLQIMRLFTQSDTEVGQCYYEHFIPYFKNNELRSMMGSFAAREGIHQRAYALFTDTLGLPETIYSEFLEFDEMADKVENMTRIDMSSPETVLPSIAQTVLNEGLSLFASFVMLLNFQRFGKLLGLCKITEWSLRDESAHVEGMAELFKVYREEQGIPLSELRDDVVSRTNLTVSLEDKFIEEAFKLGTPDDITADDVKNYIRYIADRRLGQLGFEPIYNIENPFPWLSWILSEGHTNFFEQRVSEYSVGSLKGKWKY</sequence>
<dbReference type="Proteomes" id="UP000240283">
    <property type="component" value="Segment"/>
</dbReference>
<dbReference type="PANTHER" id="PTHR23409:SF18">
    <property type="entry name" value="RIBONUCLEOSIDE-DIPHOSPHATE REDUCTASE SUBUNIT M2"/>
    <property type="match status" value="1"/>
</dbReference>
<dbReference type="GO" id="GO:0009263">
    <property type="term" value="P:deoxyribonucleotide biosynthetic process"/>
    <property type="evidence" value="ECO:0007669"/>
    <property type="project" value="InterPro"/>
</dbReference>
<dbReference type="GO" id="GO:0046872">
    <property type="term" value="F:metal ion binding"/>
    <property type="evidence" value="ECO:0007669"/>
    <property type="project" value="UniProtKB-KW"/>
</dbReference>
<evidence type="ECO:0000313" key="9">
    <source>
        <dbReference type="Proteomes" id="UP000240283"/>
    </source>
</evidence>
<evidence type="ECO:0000256" key="6">
    <source>
        <dbReference type="PIRSR" id="PIRSR000355-1"/>
    </source>
</evidence>
<evidence type="ECO:0000313" key="8">
    <source>
        <dbReference type="EMBL" id="AUG88379.1"/>
    </source>
</evidence>
<proteinExistence type="inferred from homology"/>
<feature type="binding site" evidence="7">
    <location>
        <position position="158"/>
    </location>
    <ligand>
        <name>Fe cation</name>
        <dbReference type="ChEBI" id="CHEBI:24875"/>
        <label>2</label>
    </ligand>
</feature>
<evidence type="ECO:0000256" key="2">
    <source>
        <dbReference type="ARBA" id="ARBA00012274"/>
    </source>
</evidence>
<dbReference type="NCBIfam" id="NF007186">
    <property type="entry name" value="PRK09614.1-5"/>
    <property type="match status" value="1"/>
</dbReference>
<evidence type="ECO:0000256" key="7">
    <source>
        <dbReference type="PIRSR" id="PIRSR000355-2"/>
    </source>
</evidence>
<dbReference type="Gene3D" id="1.10.620.20">
    <property type="entry name" value="Ribonucleotide Reductase, subunit A"/>
    <property type="match status" value="1"/>
</dbReference>
<comment type="similarity">
    <text evidence="1">Belongs to the ribonucleoside diphosphate reductase small chain family.</text>
</comment>
<protein>
    <recommendedName>
        <fullName evidence="2">ribonucleoside-diphosphate reductase</fullName>
        <ecNumber evidence="2">1.17.4.1</ecNumber>
    </recommendedName>
</protein>
<keyword evidence="9" id="KW-1185">Reference proteome</keyword>
<feature type="binding site" evidence="7">
    <location>
        <position position="68"/>
    </location>
    <ligand>
        <name>Fe cation</name>
        <dbReference type="ChEBI" id="CHEBI:24875"/>
        <label>1</label>
    </ligand>
</feature>
<keyword evidence="4" id="KW-0560">Oxidoreductase</keyword>
<accession>A0A2H5BPX2</accession>
<feature type="binding site" evidence="7">
    <location>
        <position position="195"/>
    </location>
    <ligand>
        <name>Fe cation</name>
        <dbReference type="ChEBI" id="CHEBI:24875"/>
        <label>2</label>
    </ligand>
</feature>
<organism evidence="8 9">
    <name type="scientific">Vibrio phage Vp_R1</name>
    <dbReference type="NCBI Taxonomy" id="2059867"/>
    <lineage>
        <taxon>Viruses</taxon>
        <taxon>Duplodnaviria</taxon>
        <taxon>Heunggongvirae</taxon>
        <taxon>Uroviricota</taxon>
        <taxon>Caudoviricetes</taxon>
        <taxon>Grimontviridae</taxon>
        <taxon>Dalianvirus</taxon>
        <taxon>Dalianvirus R1</taxon>
    </lineage>
</organism>
<reference evidence="8 9" key="1">
    <citation type="submission" date="2017-12" db="EMBL/GenBank/DDBJ databases">
        <title>Genomic analysis of a novel phage Vp_R1 lytic to Vibrio parahaemolyticus.</title>
        <authorList>
            <person name="Ren H."/>
            <person name="Li Z."/>
        </authorList>
    </citation>
    <scope>NUCLEOTIDE SEQUENCE [LARGE SCALE GENOMIC DNA]</scope>
</reference>
<keyword evidence="3 7" id="KW-0479">Metal-binding</keyword>
<dbReference type="CDD" id="cd01049">
    <property type="entry name" value="RNRR2"/>
    <property type="match status" value="1"/>
</dbReference>
<feature type="active site" evidence="6">
    <location>
        <position position="106"/>
    </location>
</feature>
<evidence type="ECO:0000256" key="5">
    <source>
        <dbReference type="ARBA" id="ARBA00023004"/>
    </source>
</evidence>
<feature type="binding site" evidence="7">
    <location>
        <position position="192"/>
    </location>
    <ligand>
        <name>Fe cation</name>
        <dbReference type="ChEBI" id="CHEBI:24875"/>
        <label>2</label>
    </ligand>
</feature>
<comment type="cofactor">
    <cofactor evidence="7">
        <name>Fe cation</name>
        <dbReference type="ChEBI" id="CHEBI:24875"/>
    </cofactor>
    <text evidence="7">Binds 2 iron ions per subunit.</text>
</comment>
<feature type="binding site" evidence="7">
    <location>
        <position position="99"/>
    </location>
    <ligand>
        <name>Fe cation</name>
        <dbReference type="ChEBI" id="CHEBI:24875"/>
        <label>1</label>
    </ligand>
</feature>
<dbReference type="GO" id="GO:0004748">
    <property type="term" value="F:ribonucleoside-diphosphate reductase activity, thioredoxin disulfide as acceptor"/>
    <property type="evidence" value="ECO:0007669"/>
    <property type="project" value="UniProtKB-EC"/>
</dbReference>
<evidence type="ECO:0000256" key="4">
    <source>
        <dbReference type="ARBA" id="ARBA00023002"/>
    </source>
</evidence>
<dbReference type="InterPro" id="IPR000358">
    <property type="entry name" value="RNR_small_fam"/>
</dbReference>
<dbReference type="PANTHER" id="PTHR23409">
    <property type="entry name" value="RIBONUCLEOSIDE-DIPHOSPHATE REDUCTASE SMALL CHAIN"/>
    <property type="match status" value="1"/>
</dbReference>
<dbReference type="Pfam" id="PF00268">
    <property type="entry name" value="Ribonuc_red_sm"/>
    <property type="match status" value="1"/>
</dbReference>